<comment type="caution">
    <text evidence="2">The sequence shown here is derived from an EMBL/GenBank/DDBJ whole genome shotgun (WGS) entry which is preliminary data.</text>
</comment>
<feature type="region of interest" description="Disordered" evidence="1">
    <location>
        <begin position="320"/>
        <end position="347"/>
    </location>
</feature>
<proteinExistence type="predicted"/>
<feature type="region of interest" description="Disordered" evidence="1">
    <location>
        <begin position="285"/>
        <end position="304"/>
    </location>
</feature>
<feature type="non-terminal residue" evidence="2">
    <location>
        <position position="1"/>
    </location>
</feature>
<gene>
    <name evidence="2" type="ORF">BV898_14508</name>
</gene>
<feature type="compositionally biased region" description="Polar residues" evidence="1">
    <location>
        <begin position="561"/>
        <end position="579"/>
    </location>
</feature>
<organism evidence="2 3">
    <name type="scientific">Hypsibius exemplaris</name>
    <name type="common">Freshwater tardigrade</name>
    <dbReference type="NCBI Taxonomy" id="2072580"/>
    <lineage>
        <taxon>Eukaryota</taxon>
        <taxon>Metazoa</taxon>
        <taxon>Ecdysozoa</taxon>
        <taxon>Tardigrada</taxon>
        <taxon>Eutardigrada</taxon>
        <taxon>Parachela</taxon>
        <taxon>Hypsibioidea</taxon>
        <taxon>Hypsibiidae</taxon>
        <taxon>Hypsibius</taxon>
    </lineage>
</organism>
<accession>A0A9X6NFS6</accession>
<feature type="region of interest" description="Disordered" evidence="1">
    <location>
        <begin position="92"/>
        <end position="115"/>
    </location>
</feature>
<protein>
    <recommendedName>
        <fullName evidence="4">SEA domain-containing protein</fullName>
    </recommendedName>
</protein>
<name>A0A9X6NFS6_HYPEX</name>
<feature type="compositionally biased region" description="Polar residues" evidence="1">
    <location>
        <begin position="285"/>
        <end position="298"/>
    </location>
</feature>
<dbReference type="EMBL" id="MTYJ01000179">
    <property type="protein sequence ID" value="OWA49976.1"/>
    <property type="molecule type" value="Genomic_DNA"/>
</dbReference>
<dbReference type="Proteomes" id="UP000192578">
    <property type="component" value="Unassembled WGS sequence"/>
</dbReference>
<keyword evidence="3" id="KW-1185">Reference proteome</keyword>
<evidence type="ECO:0000256" key="1">
    <source>
        <dbReference type="SAM" id="MobiDB-lite"/>
    </source>
</evidence>
<evidence type="ECO:0008006" key="4">
    <source>
        <dbReference type="Google" id="ProtNLM"/>
    </source>
</evidence>
<dbReference type="AlphaFoldDB" id="A0A9X6NFS6"/>
<feature type="region of interest" description="Disordered" evidence="1">
    <location>
        <begin position="561"/>
        <end position="586"/>
    </location>
</feature>
<dbReference type="OrthoDB" id="10690215at2759"/>
<evidence type="ECO:0000313" key="3">
    <source>
        <dbReference type="Proteomes" id="UP000192578"/>
    </source>
</evidence>
<feature type="region of interest" description="Disordered" evidence="1">
    <location>
        <begin position="599"/>
        <end position="657"/>
    </location>
</feature>
<reference evidence="3" key="1">
    <citation type="submission" date="2017-01" db="EMBL/GenBank/DDBJ databases">
        <title>Comparative genomics of anhydrobiosis in the tardigrade Hypsibius dujardini.</title>
        <authorList>
            <person name="Yoshida Y."/>
            <person name="Koutsovoulos G."/>
            <person name="Laetsch D."/>
            <person name="Stevens L."/>
            <person name="Kumar S."/>
            <person name="Horikawa D."/>
            <person name="Ishino K."/>
            <person name="Komine S."/>
            <person name="Tomita M."/>
            <person name="Blaxter M."/>
            <person name="Arakawa K."/>
        </authorList>
    </citation>
    <scope>NUCLEOTIDE SEQUENCE [LARGE SCALE GENOMIC DNA]</scope>
    <source>
        <strain evidence="3">Z151</strain>
    </source>
</reference>
<sequence length="853" mass="86603">IDNQFNKPGNDIPARSGGDVLVASVSTTPTLINSPFAATTSASPSSAVTVSSFSSSVPITSVSLTPGASTSAAERLSVASTTILTASFSTNSTVNASETSTSTATMPSTATTTVTSASVPAAAGGTVSGISTSVQPSTIAATTVASTSGAATSGNLTTNATASVAPSAPAANEDHTIQTTDAAIITYSSSTERDQLLEQIRAKWEAALNQFNVKFRVTVTFVNEEVSGSGHRVVYKISASSPDSIHTAARKPVTEIVKTVKETVISTIGAIPSVKPLTQEEQTRFDTSSENIDNQFNKPGNDVPARSGEDVLVAAASVTPTTVGTPSSSTVTVSSTSSSVPPISHASGASTSAAELLSVESTTAETASVATNSATTTFGTSTSAAAPSSTSTTTVSSASVSAAADNAVSGISTSVAPSTVTAPTVASTTVAATSGNSVTDATTFVAPSAPAANGDHTIQTTDAAIITYSSSTERDQLLERIRAKWEAALNQFNVKFTVTVTFVNEEMSGSGHRVVYKISASSPDSIHTAAGKPVTEIVKTVKQTVISTIGAIPSVKTLTPEEQTRFDTSSENIDNQFNKPGTDIPARSGDVLIASASATPTTVASPSEAATSTSSSSAVTASSVPSSVSVTSGTVAPESSTTASISSSSVPSTGAPSSITTTQPFGVFGSLINVKVSDSSQTQSDELNVIDSAELAYTTPQERDDLLQQILNLWINALGPFNIGGLRITFVSELGSGSNGAHTVSYSVTGRTANRTITPQQLTEAVHTDIGRSRINGVKLATTVSRLQIATHTAEGVVADTSAIKELLALAKKYSLDKGTADEWIKQLYVFAHGGDAQVATIKVACNNICVAA</sequence>
<evidence type="ECO:0000313" key="2">
    <source>
        <dbReference type="EMBL" id="OWA49976.1"/>
    </source>
</evidence>